<evidence type="ECO:0000256" key="1">
    <source>
        <dbReference type="SAM" id="MobiDB-lite"/>
    </source>
</evidence>
<organism evidence="2 3">
    <name type="scientific">Thlaspi arvense</name>
    <name type="common">Field penny-cress</name>
    <dbReference type="NCBI Taxonomy" id="13288"/>
    <lineage>
        <taxon>Eukaryota</taxon>
        <taxon>Viridiplantae</taxon>
        <taxon>Streptophyta</taxon>
        <taxon>Embryophyta</taxon>
        <taxon>Tracheophyta</taxon>
        <taxon>Spermatophyta</taxon>
        <taxon>Magnoliopsida</taxon>
        <taxon>eudicotyledons</taxon>
        <taxon>Gunneridae</taxon>
        <taxon>Pentapetalae</taxon>
        <taxon>rosids</taxon>
        <taxon>malvids</taxon>
        <taxon>Brassicales</taxon>
        <taxon>Brassicaceae</taxon>
        <taxon>Thlaspideae</taxon>
        <taxon>Thlaspi</taxon>
    </lineage>
</organism>
<dbReference type="Proteomes" id="UP000836841">
    <property type="component" value="Chromosome 1"/>
</dbReference>
<gene>
    <name evidence="2" type="ORF">TAV2_LOCUS2777</name>
</gene>
<dbReference type="EMBL" id="OU466857">
    <property type="protein sequence ID" value="CAH2035967.1"/>
    <property type="molecule type" value="Genomic_DNA"/>
</dbReference>
<evidence type="ECO:0000313" key="2">
    <source>
        <dbReference type="EMBL" id="CAH2035967.1"/>
    </source>
</evidence>
<feature type="region of interest" description="Disordered" evidence="1">
    <location>
        <begin position="212"/>
        <end position="264"/>
    </location>
</feature>
<reference evidence="2 3" key="1">
    <citation type="submission" date="2022-03" db="EMBL/GenBank/DDBJ databases">
        <authorList>
            <person name="Nunn A."/>
            <person name="Chopra R."/>
            <person name="Nunn A."/>
            <person name="Contreras Garrido A."/>
        </authorList>
    </citation>
    <scope>NUCLEOTIDE SEQUENCE [LARGE SCALE GENOMIC DNA]</scope>
</reference>
<dbReference type="AlphaFoldDB" id="A0AAU9R8D0"/>
<sequence length="264" mass="30113">MMAQRSCGYSSSPPTRSSTETTGSYLPRSALSYGKRCSLLGCSLSRRCSPPSFFYCCADHQELSLTLSHQDLPYKSLGGFQSDERDKTCSSLILLKSENIQTGVPELSDSEIFLLHPWDQEMFTNPQKVSTNWIFFHDPVPSQIWKSAGATYSFEFCGYDILTTSLTLDKYPNWNLYWFRHKHLSLYCLAFTAVREPKLHKMILLSSLRNPVPEKEKTNPAEGSETKKKITVNPEKPAEGSRTKKKRDNEDRSGKKRDNEDRSI</sequence>
<accession>A0AAU9R8D0</accession>
<evidence type="ECO:0000313" key="3">
    <source>
        <dbReference type="Proteomes" id="UP000836841"/>
    </source>
</evidence>
<keyword evidence="3" id="KW-1185">Reference proteome</keyword>
<feature type="region of interest" description="Disordered" evidence="1">
    <location>
        <begin position="1"/>
        <end position="23"/>
    </location>
</feature>
<feature type="compositionally biased region" description="Basic and acidic residues" evidence="1">
    <location>
        <begin position="212"/>
        <end position="228"/>
    </location>
</feature>
<feature type="compositionally biased region" description="Basic and acidic residues" evidence="1">
    <location>
        <begin position="236"/>
        <end position="264"/>
    </location>
</feature>
<proteinExistence type="predicted"/>
<name>A0AAU9R8D0_THLAR</name>
<protein>
    <submittedName>
        <fullName evidence="2">Uncharacterized protein</fullName>
    </submittedName>
</protein>